<keyword evidence="10" id="KW-1185">Reference proteome</keyword>
<keyword evidence="3" id="KW-0689">Ribosomal protein</keyword>
<dbReference type="GO" id="GO:0032543">
    <property type="term" value="P:mitochondrial translation"/>
    <property type="evidence" value="ECO:0007669"/>
    <property type="project" value="TreeGrafter"/>
</dbReference>
<dbReference type="GO" id="GO:0005762">
    <property type="term" value="C:mitochondrial large ribosomal subunit"/>
    <property type="evidence" value="ECO:0007669"/>
    <property type="project" value="TreeGrafter"/>
</dbReference>
<feature type="transmembrane region" description="Helical" evidence="5">
    <location>
        <begin position="180"/>
        <end position="199"/>
    </location>
</feature>
<evidence type="ECO:0000313" key="8">
    <source>
        <dbReference type="EMBL" id="KAF4403810.1"/>
    </source>
</evidence>
<evidence type="ECO:0000256" key="3">
    <source>
        <dbReference type="ARBA" id="ARBA00022980"/>
    </source>
</evidence>
<comment type="caution">
    <text evidence="7">The sequence shown here is derived from an EMBL/GenBank/DDBJ whole genome shotgun (WGS) entry which is preliminary data.</text>
</comment>
<comment type="similarity">
    <text evidence="2">Belongs to the universal ribosomal protein uS7 family.</text>
</comment>
<dbReference type="Proteomes" id="UP000583929">
    <property type="component" value="Unassembled WGS sequence"/>
</dbReference>
<dbReference type="InterPro" id="IPR002171">
    <property type="entry name" value="Ribosomal_uL2"/>
</dbReference>
<dbReference type="SUPFAM" id="SSF50249">
    <property type="entry name" value="Nucleic acid-binding proteins"/>
    <property type="match status" value="1"/>
</dbReference>
<reference evidence="9 10" key="1">
    <citation type="journal article" date="2020" name="bioRxiv">
        <title>Sequence and annotation of 42 cannabis genomes reveals extensive copy number variation in cannabinoid synthesis and pathogen resistance genes.</title>
        <authorList>
            <person name="Mckernan K.J."/>
            <person name="Helbert Y."/>
            <person name="Kane L.T."/>
            <person name="Ebling H."/>
            <person name="Zhang L."/>
            <person name="Liu B."/>
            <person name="Eaton Z."/>
            <person name="Mclaughlin S."/>
            <person name="Kingan S."/>
            <person name="Baybayan P."/>
            <person name="Concepcion G."/>
            <person name="Jordan M."/>
            <person name="Riva A."/>
            <person name="Barbazuk W."/>
            <person name="Harkins T."/>
        </authorList>
    </citation>
    <scope>NUCLEOTIDE SEQUENCE [LARGE SCALE GENOMIC DNA]</scope>
    <source>
        <strain evidence="9 10">cv. Jamaican Lion 4</strain>
        <strain evidence="8">Father</strain>
        <strain evidence="7">Mother</strain>
        <tissue evidence="7">Leaf</tissue>
    </source>
</reference>
<dbReference type="PANTHER" id="PTHR13691">
    <property type="entry name" value="RIBOSOMAL PROTEIN L2"/>
    <property type="match status" value="1"/>
</dbReference>
<dbReference type="EMBL" id="JAATIQ010000002">
    <property type="protein sequence ID" value="KAF4403810.1"/>
    <property type="molecule type" value="Genomic_DNA"/>
</dbReference>
<comment type="similarity">
    <text evidence="1">Belongs to the universal ribosomal protein uL2 family.</text>
</comment>
<proteinExistence type="inferred from homology"/>
<dbReference type="Gene3D" id="2.40.50.140">
    <property type="entry name" value="Nucleic acid-binding proteins"/>
    <property type="match status" value="1"/>
</dbReference>
<evidence type="ECO:0000259" key="6">
    <source>
        <dbReference type="SMART" id="SM01383"/>
    </source>
</evidence>
<dbReference type="InterPro" id="IPR023798">
    <property type="entry name" value="Ribosomal_uS7_dom"/>
</dbReference>
<dbReference type="Proteomes" id="UP000525078">
    <property type="component" value="Unassembled WGS sequence"/>
</dbReference>
<dbReference type="Pfam" id="PF00181">
    <property type="entry name" value="Ribosomal_L2_N"/>
    <property type="match status" value="1"/>
</dbReference>
<name>A0A7J6EZ88_CANSA</name>
<evidence type="ECO:0000256" key="5">
    <source>
        <dbReference type="SAM" id="Phobius"/>
    </source>
</evidence>
<evidence type="ECO:0000256" key="1">
    <source>
        <dbReference type="ARBA" id="ARBA00005636"/>
    </source>
</evidence>
<dbReference type="InterPro" id="IPR036823">
    <property type="entry name" value="Ribosomal_uS7_dom_sf"/>
</dbReference>
<evidence type="ECO:0000256" key="2">
    <source>
        <dbReference type="ARBA" id="ARBA00007151"/>
    </source>
</evidence>
<sequence>MNAGDMLNTCKSDGKWCFQWQTARHDNCPYQILILPEGGIITTGHKGACHKRLCRKIDFRRNVKNIYGKIVTIEYNPNRNAYICLIHYGGGDKRYILHPRGALDNTIGEGLLFKTTITKSFLSHSTPQNKTEINPLSVFCQAICGVTPDTALKIRHVGRFTHHVPIEIGSAQGKALAIRWLLGPLLPFHMYMVTIIYVLNVPMM</sequence>
<organism evidence="7 9">
    <name type="scientific">Cannabis sativa</name>
    <name type="common">Hemp</name>
    <name type="synonym">Marijuana</name>
    <dbReference type="NCBI Taxonomy" id="3483"/>
    <lineage>
        <taxon>Eukaryota</taxon>
        <taxon>Viridiplantae</taxon>
        <taxon>Streptophyta</taxon>
        <taxon>Embryophyta</taxon>
        <taxon>Tracheophyta</taxon>
        <taxon>Spermatophyta</taxon>
        <taxon>Magnoliopsida</taxon>
        <taxon>eudicotyledons</taxon>
        <taxon>Gunneridae</taxon>
        <taxon>Pentapetalae</taxon>
        <taxon>rosids</taxon>
        <taxon>fabids</taxon>
        <taxon>Rosales</taxon>
        <taxon>Cannabaceae</taxon>
        <taxon>Cannabis</taxon>
    </lineage>
</organism>
<feature type="domain" description="Large ribosomal subunit protein uL2 RNA-binding" evidence="6">
    <location>
        <begin position="36"/>
        <end position="109"/>
    </location>
</feature>
<evidence type="ECO:0000256" key="4">
    <source>
        <dbReference type="ARBA" id="ARBA00023274"/>
    </source>
</evidence>
<dbReference type="EMBL" id="JAATIP010000173">
    <property type="protein sequence ID" value="KAF4363668.1"/>
    <property type="molecule type" value="Genomic_DNA"/>
</dbReference>
<dbReference type="PANTHER" id="PTHR13691:SF5">
    <property type="entry name" value="LARGE RIBOSOMAL SUBUNIT PROTEIN UL2M"/>
    <property type="match status" value="1"/>
</dbReference>
<keyword evidence="5" id="KW-1133">Transmembrane helix</keyword>
<evidence type="ECO:0000313" key="10">
    <source>
        <dbReference type="Proteomes" id="UP000583929"/>
    </source>
</evidence>
<dbReference type="InterPro" id="IPR012340">
    <property type="entry name" value="NA-bd_OB-fold"/>
</dbReference>
<dbReference type="SMART" id="SM01383">
    <property type="entry name" value="Ribosomal_L2"/>
    <property type="match status" value="1"/>
</dbReference>
<keyword evidence="5" id="KW-0472">Membrane</keyword>
<dbReference type="Gene3D" id="1.10.455.10">
    <property type="entry name" value="Ribosomal protein S7 domain"/>
    <property type="match status" value="1"/>
</dbReference>
<keyword evidence="4" id="KW-0687">Ribonucleoprotein</keyword>
<evidence type="ECO:0000313" key="9">
    <source>
        <dbReference type="Proteomes" id="UP000525078"/>
    </source>
</evidence>
<evidence type="ECO:0000313" key="7">
    <source>
        <dbReference type="EMBL" id="KAF4363668.1"/>
    </source>
</evidence>
<keyword evidence="5" id="KW-0812">Transmembrane</keyword>
<accession>A0A7J6EZ88</accession>
<dbReference type="SUPFAM" id="SSF47973">
    <property type="entry name" value="Ribosomal protein S7"/>
    <property type="match status" value="1"/>
</dbReference>
<protein>
    <recommendedName>
        <fullName evidence="6">Large ribosomal subunit protein uL2 RNA-binding domain-containing protein</fullName>
    </recommendedName>
</protein>
<dbReference type="Pfam" id="PF00177">
    <property type="entry name" value="Ribosomal_S7"/>
    <property type="match status" value="1"/>
</dbReference>
<dbReference type="AlphaFoldDB" id="A0A7J6EZ88"/>
<dbReference type="InterPro" id="IPR022666">
    <property type="entry name" value="Ribosomal_uL2_RNA-bd_dom"/>
</dbReference>
<dbReference type="GO" id="GO:0003735">
    <property type="term" value="F:structural constituent of ribosome"/>
    <property type="evidence" value="ECO:0007669"/>
    <property type="project" value="InterPro"/>
</dbReference>
<gene>
    <name evidence="7" type="ORF">F8388_026276</name>
    <name evidence="8" type="ORF">G4B88_014266</name>
</gene>
<dbReference type="GO" id="GO:0003723">
    <property type="term" value="F:RNA binding"/>
    <property type="evidence" value="ECO:0007669"/>
    <property type="project" value="TreeGrafter"/>
</dbReference>